<dbReference type="Proteomes" id="UP000267469">
    <property type="component" value="Unassembled WGS sequence"/>
</dbReference>
<dbReference type="OrthoDB" id="1264254at2"/>
<comment type="caution">
    <text evidence="5">The sequence shown here is derived from an EMBL/GenBank/DDBJ whole genome shotgun (WGS) entry which is preliminary data.</text>
</comment>
<keyword evidence="3" id="KW-0998">Cell outer membrane</keyword>
<sequence>MKKRQPGIPGNKYLWSLAFVFLSLSPGFAQEKENIGTETVDVVRPYKANISDAFKVREVPALDDSTLLKKKEINYSIFSVPVASTFVPAKGKVSGIEKKKRDMLYNTYVSLGLGNYSTALLDFYTSREITKDQSFDIGLNHHSAQGQLDETELDTKFFDTKLEAAYRNAGRFYRWGVSGSFRHQIYNWYGLPEQAGFGQAVIDGIDERQTYYTAAVGGNLEAIDESVFTGGEFTLRRFWDAHDSGENRALLNPSFQFPVGEELITTHVFADYVGGEFKRGYFTDEKWKYSNLLLGVNPNLVIDGEDFSISLGASVFYGMDIENDDNDFYIYPQVKASYRLVEEFVTLYGGVVGGLDQNSYYDLVQENFFVSPTLGITPTDRQYDAYVGMKGKLSSSIGYNIKGSYRAENNKPLFRANQVNVAGNENQGYVYGNSFGVIYDDVTTYSAFGEIHADIDRNLTLGVNAEISGYDTDNEQEAWNLPIVQGSFFGDYQIGEHWFAGANIFFVGRRKDLYVPESLMTAEPQIVELDSYFDVNARLGYRFNDQLSVFAKANNIANNQYTRWMNYQVQGFQILGGVTYKFDM</sequence>
<evidence type="ECO:0000256" key="3">
    <source>
        <dbReference type="ARBA" id="ARBA00023237"/>
    </source>
</evidence>
<accession>A0A3N0E9H0</accession>
<reference evidence="5 6" key="1">
    <citation type="submission" date="2018-10" db="EMBL/GenBank/DDBJ databases">
        <title>Sinomicrobium pectinilyticum sp. nov., a pectinase-producing bacterium isolated from alkaline and saline soil, and emended description of the genus Sinomicrobium.</title>
        <authorList>
            <person name="Cheng B."/>
            <person name="Li C."/>
            <person name="Lai Q."/>
            <person name="Du M."/>
            <person name="Shao Z."/>
            <person name="Xu P."/>
            <person name="Yang C."/>
        </authorList>
    </citation>
    <scope>NUCLEOTIDE SEQUENCE [LARGE SCALE GENOMIC DNA]</scope>
    <source>
        <strain evidence="5 6">5DNS001</strain>
    </source>
</reference>
<dbReference type="Gene3D" id="2.40.170.20">
    <property type="entry name" value="TonB-dependent receptor, beta-barrel domain"/>
    <property type="match status" value="1"/>
</dbReference>
<keyword evidence="6" id="KW-1185">Reference proteome</keyword>
<dbReference type="SUPFAM" id="SSF56935">
    <property type="entry name" value="Porins"/>
    <property type="match status" value="1"/>
</dbReference>
<evidence type="ECO:0000256" key="2">
    <source>
        <dbReference type="ARBA" id="ARBA00023136"/>
    </source>
</evidence>
<proteinExistence type="predicted"/>
<evidence type="ECO:0000256" key="4">
    <source>
        <dbReference type="SAM" id="SignalP"/>
    </source>
</evidence>
<dbReference type="GO" id="GO:0009279">
    <property type="term" value="C:cell outer membrane"/>
    <property type="evidence" value="ECO:0007669"/>
    <property type="project" value="UniProtKB-SubCell"/>
</dbReference>
<keyword evidence="2" id="KW-0472">Membrane</keyword>
<evidence type="ECO:0000256" key="1">
    <source>
        <dbReference type="ARBA" id="ARBA00004442"/>
    </source>
</evidence>
<name>A0A3N0E9H0_SINP1</name>
<keyword evidence="4" id="KW-0732">Signal</keyword>
<feature type="signal peptide" evidence="4">
    <location>
        <begin position="1"/>
        <end position="29"/>
    </location>
</feature>
<dbReference type="AlphaFoldDB" id="A0A3N0E9H0"/>
<keyword evidence="5" id="KW-0675">Receptor</keyword>
<evidence type="ECO:0000313" key="5">
    <source>
        <dbReference type="EMBL" id="RNL84514.1"/>
    </source>
</evidence>
<organism evidence="5 6">
    <name type="scientific">Sinomicrobium pectinilyticum</name>
    <dbReference type="NCBI Taxonomy" id="1084421"/>
    <lineage>
        <taxon>Bacteria</taxon>
        <taxon>Pseudomonadati</taxon>
        <taxon>Bacteroidota</taxon>
        <taxon>Flavobacteriia</taxon>
        <taxon>Flavobacteriales</taxon>
        <taxon>Flavobacteriaceae</taxon>
        <taxon>Sinomicrobium</taxon>
    </lineage>
</organism>
<evidence type="ECO:0000313" key="6">
    <source>
        <dbReference type="Proteomes" id="UP000267469"/>
    </source>
</evidence>
<feature type="chain" id="PRO_5018225900" evidence="4">
    <location>
        <begin position="30"/>
        <end position="584"/>
    </location>
</feature>
<gene>
    <name evidence="5" type="ORF">ED312_13855</name>
</gene>
<protein>
    <submittedName>
        <fullName evidence="5">TonB-dependent receptor</fullName>
    </submittedName>
</protein>
<dbReference type="InterPro" id="IPR036942">
    <property type="entry name" value="Beta-barrel_TonB_sf"/>
</dbReference>
<dbReference type="EMBL" id="RJTM01000096">
    <property type="protein sequence ID" value="RNL84514.1"/>
    <property type="molecule type" value="Genomic_DNA"/>
</dbReference>
<comment type="subcellular location">
    <subcellularLocation>
        <location evidence="1">Cell outer membrane</location>
    </subcellularLocation>
</comment>